<organism evidence="1 2">
    <name type="scientific">Paenibacillus naphthalenovorans</name>
    <dbReference type="NCBI Taxonomy" id="162209"/>
    <lineage>
        <taxon>Bacteria</taxon>
        <taxon>Bacillati</taxon>
        <taxon>Bacillota</taxon>
        <taxon>Bacilli</taxon>
        <taxon>Bacillales</taxon>
        <taxon>Paenibacillaceae</taxon>
        <taxon>Paenibacillus</taxon>
    </lineage>
</organism>
<dbReference type="KEGG" id="pnp:IJ22_26870"/>
<sequence length="152" mass="17227">MRELKNAGVWVGLVILIIAGTLFWQSLSYDYYSNYGPGPGLLPLWLSGFLILLSLLYIVESIRKERIKLSDIFPKGAGLRKVASIFAAFIVFLIIIPYTGYTIASIVMLFILFFREYKWYWGLGISVAVTLAIFYVFQSLLNVPLPENVFGL</sequence>
<evidence type="ECO:0000313" key="1">
    <source>
        <dbReference type="EMBL" id="ALS23060.1"/>
    </source>
</evidence>
<dbReference type="STRING" id="162209.IJ22_26870"/>
<dbReference type="EMBL" id="CP013652">
    <property type="protein sequence ID" value="ALS23060.1"/>
    <property type="molecule type" value="Genomic_DNA"/>
</dbReference>
<gene>
    <name evidence="1" type="ORF">IJ22_26870</name>
</gene>
<dbReference type="RefSeq" id="WP_062409127.1">
    <property type="nucleotide sequence ID" value="NZ_BJCS01000004.1"/>
</dbReference>
<dbReference type="PATRIC" id="fig|162209.4.peg.2860"/>
<reference evidence="2" key="1">
    <citation type="submission" date="2015-12" db="EMBL/GenBank/DDBJ databases">
        <title>Complete genome sequences of two moderately thermophilic Paenibacillus species.</title>
        <authorList>
            <person name="Butler R.III."/>
            <person name="Wang J."/>
            <person name="Stark B.C."/>
            <person name="Pombert J.-F."/>
        </authorList>
    </citation>
    <scope>NUCLEOTIDE SEQUENCE [LARGE SCALE GENOMIC DNA]</scope>
    <source>
        <strain evidence="2">32O-Y</strain>
    </source>
</reference>
<dbReference type="OrthoDB" id="2454096at2"/>
<dbReference type="Pfam" id="PF07331">
    <property type="entry name" value="TctB"/>
    <property type="match status" value="1"/>
</dbReference>
<proteinExistence type="predicted"/>
<evidence type="ECO:0000313" key="2">
    <source>
        <dbReference type="Proteomes" id="UP000061660"/>
    </source>
</evidence>
<name>A0A0U2W3D7_9BACL</name>
<dbReference type="Proteomes" id="UP000061660">
    <property type="component" value="Chromosome"/>
</dbReference>
<dbReference type="InterPro" id="IPR009936">
    <property type="entry name" value="DUF1468"/>
</dbReference>
<protein>
    <submittedName>
        <fullName evidence="1">Tripartite tricarboxylate transporter family receptor</fullName>
    </submittedName>
</protein>
<keyword evidence="1" id="KW-0675">Receptor</keyword>
<reference evidence="1 2" key="2">
    <citation type="journal article" date="2016" name="Genome Announc.">
        <title>Complete Genome Sequences of Two Interactive Moderate Thermophiles, Paenibacillus napthalenovorans 32O-Y and Paenibacillus sp. 32O-W.</title>
        <authorList>
            <person name="Butler R.R.III."/>
            <person name="Wang J."/>
            <person name="Stark B.C."/>
            <person name="Pombert J.F."/>
        </authorList>
    </citation>
    <scope>NUCLEOTIDE SEQUENCE [LARGE SCALE GENOMIC DNA]</scope>
    <source>
        <strain evidence="1 2">32O-Y</strain>
    </source>
</reference>
<accession>A0A0U2W3D7</accession>
<dbReference type="AlphaFoldDB" id="A0A0U2W3D7"/>
<keyword evidence="2" id="KW-1185">Reference proteome</keyword>